<dbReference type="GeneID" id="129338181"/>
<protein>
    <recommendedName>
        <fullName evidence="14">Structure-specific endonuclease subunit SLX4</fullName>
    </recommendedName>
    <alternativeName>
        <fullName evidence="16">BTB/POZ domain-containing protein 12</fullName>
    </alternativeName>
</protein>
<feature type="compositionally biased region" description="Basic residues" evidence="17">
    <location>
        <begin position="222"/>
        <end position="231"/>
    </location>
</feature>
<evidence type="ECO:0000256" key="13">
    <source>
        <dbReference type="ARBA" id="ARBA00023242"/>
    </source>
</evidence>
<comment type="subunit">
    <text evidence="15">Forms a heterodimer with SLX1A/GIYD1. Interacts with ERCC4/XPF; catalytic subunit of the ERCC4-ERCC1 endonuclease. Interacts with MUS81; catalytic subunit of the MUS81-EME1 endonuclease. Interacts with MSH2; component of the MSH2-MSH3 mismatch repair complex. Interacts with TERF2-TERF2IP. Interacts with PLK1 and SLX4IP.</text>
</comment>
<feature type="domain" description="BTB" evidence="18">
    <location>
        <begin position="474"/>
        <end position="548"/>
    </location>
</feature>
<evidence type="ECO:0000256" key="7">
    <source>
        <dbReference type="ARBA" id="ARBA00022763"/>
    </source>
</evidence>
<dbReference type="GO" id="GO:0006281">
    <property type="term" value="P:DNA repair"/>
    <property type="evidence" value="ECO:0007669"/>
    <property type="project" value="UniProtKB-KW"/>
</dbReference>
<keyword evidence="4" id="KW-0597">Phosphoprotein</keyword>
<sequence>MDDDFKELRGLRRRPAGGRRRREAAEGSGEPSAASSSCPAPGEPPSSGVVALPALRQEDGELSGGGAGPEARVFCQLCGKDLSRLNAARRQQHANRCLDGMERLHLPVASSISECPICGKGFSVLEGRGNHLKRCAARMAVPPHLLLQALRQKTSALGSSFPAALSGLKRKGSSCVEQSTKKRKTESRREDIEEELLLAMAMSRSLHEEDEAKAKLLTSGRRNRAWHGKKNPKAEKKNRVMPPHSPPTLLLQDLEKARKQTEERVALLLSEVEEFPSTPSLPTSQLLESELSGKVDWPLASSKRPPCSLWEWSSLIGLSASGPFCVAGSTLPALQWQTDQRLAWSSVLPLLGSDRAESEEMLLDNGLLQERVCGNLQDKSPREERKELVCSQKDADTLQHLMELAGEGLTLTQWNPAVQQTEELGQEVVPGNILQSNLDRSRKEKVLLKSSSQPFLLGSLAAAFRGMVNNPHLSDIQFQVDSGEVFYAHMFVLYARCPQLMEVVDQRGFVVAEEGGGRTRRVLLNDVPGEAARVFLNYLYTADDFIPPDMLSDVAGLAMRFGVAELAALCASHGWCGHPDVGTSGREEEERVEKFEELLKSIWVGEEEEDKALLQEEPGTENMVDEQELEEIYEFAATQRKVEEEGCSSQRNTMANVGAWPTVESEEVAGPENSIAVVIHTKWKSSLDLEPSQLQVHTRKETETNLPPEPQQDAEQQRPLRAAIGRHPTSKELGDKSLKSASLGEYVELFQQSYNDREPSDDATGEDVTEIKSSTPLRLGKGLLPVSRNFSSGDFQELLVPPTSPKQRGGFCRELSPTLFSPTPPEATGRPSQIEEQKFSKMKRVASLEVIASRAADSAKYAPPSPPLSSRVNCLMLDPDEEVKFDQRKQEEEMGFLSKEWEASWKESRAMEGELSLGVDVSCCQGQSLEDQNKLGTGEPLLGELPCSEAETCGKRLVSVSPLLNCSGPNAKQVAKPGWTSGPEDQWTGDAQDSHLVQKSVVIPNSKRQSLRDFLPLGHGSPRSPACLAGGGKTEADVVVVDDSEEEPEAAAHLSWGSIVWEEDLPVSEQSNSRSLNFRGQGDCGEDEPEVLPLTQRLSATVPVHKTPDLVCQEREGPCTSPLTPMPSYSIMETPELKKELSRFGVRTLPKRQMVLKLKEIFQYVHQRTDSKDEATSSRPGLGCVTQTAPRAPLSAVASSICLEKQPRFPDLPQVLLDGGSSRDPSGAGDQGTGQMAKRHCLPAGRATVASAEVPISISQSLTASPKSAASDASLVLQSSSTECETSMLAKEEEDIPASQSTGHEADTLVALRQYIHSKPALCRQILLYQPFELARLQSELKQNGIRIALGRLLEFLDAHCITFTTAEARREKKQQRGHQRQGRRRY</sequence>
<feature type="compositionally biased region" description="Basic and acidic residues" evidence="17">
    <location>
        <begin position="1"/>
        <end position="10"/>
    </location>
</feature>
<evidence type="ECO:0000256" key="2">
    <source>
        <dbReference type="ARBA" id="ARBA00006661"/>
    </source>
</evidence>
<keyword evidence="20" id="KW-0255">Endonuclease</keyword>
<dbReference type="InterPro" id="IPR011333">
    <property type="entry name" value="SKP1/BTB/POZ_sf"/>
</dbReference>
<evidence type="ECO:0000256" key="16">
    <source>
        <dbReference type="ARBA" id="ARBA00076095"/>
    </source>
</evidence>
<dbReference type="GO" id="GO:0032206">
    <property type="term" value="P:positive regulation of telomere maintenance"/>
    <property type="evidence" value="ECO:0007669"/>
    <property type="project" value="UniProtKB-ARBA"/>
</dbReference>
<dbReference type="Gene3D" id="3.30.710.10">
    <property type="entry name" value="Potassium Channel Kv1.1, Chain A"/>
    <property type="match status" value="1"/>
</dbReference>
<keyword evidence="6" id="KW-0677">Repeat</keyword>
<evidence type="ECO:0000256" key="9">
    <source>
        <dbReference type="ARBA" id="ARBA00022833"/>
    </source>
</evidence>
<dbReference type="SUPFAM" id="SSF54695">
    <property type="entry name" value="POZ domain"/>
    <property type="match status" value="1"/>
</dbReference>
<feature type="compositionally biased region" description="Basic residues" evidence="17">
    <location>
        <begin position="11"/>
        <end position="22"/>
    </location>
</feature>
<dbReference type="PANTHER" id="PTHR21541">
    <property type="entry name" value="BTB POZ DOMAIN CONTAINING 12"/>
    <property type="match status" value="1"/>
</dbReference>
<dbReference type="InterPro" id="IPR018574">
    <property type="entry name" value="Structure-sp_endonuc_su_Slx4"/>
</dbReference>
<keyword evidence="13" id="KW-0539">Nucleus</keyword>
<name>A0AA97JYY4_EUBMA</name>
<dbReference type="Pfam" id="PF00651">
    <property type="entry name" value="BTB"/>
    <property type="match status" value="1"/>
</dbReference>
<evidence type="ECO:0000256" key="15">
    <source>
        <dbReference type="ARBA" id="ARBA00064578"/>
    </source>
</evidence>
<keyword evidence="3" id="KW-1017">Isopeptide bond</keyword>
<dbReference type="GO" id="GO:0090656">
    <property type="term" value="P:t-circle formation"/>
    <property type="evidence" value="ECO:0007669"/>
    <property type="project" value="UniProtKB-ARBA"/>
</dbReference>
<feature type="region of interest" description="Disordered" evidence="17">
    <location>
        <begin position="691"/>
        <end position="718"/>
    </location>
</feature>
<feature type="region of interest" description="Disordered" evidence="17">
    <location>
        <begin position="753"/>
        <end position="772"/>
    </location>
</feature>
<evidence type="ECO:0000256" key="3">
    <source>
        <dbReference type="ARBA" id="ARBA00022499"/>
    </source>
</evidence>
<dbReference type="PROSITE" id="PS50097">
    <property type="entry name" value="BTB"/>
    <property type="match status" value="1"/>
</dbReference>
<comment type="similarity">
    <text evidence="2">Belongs to the SLX4 family.</text>
</comment>
<dbReference type="Proteomes" id="UP001190640">
    <property type="component" value="Chromosome 12"/>
</dbReference>
<dbReference type="PANTHER" id="PTHR21541:SF3">
    <property type="entry name" value="STRUCTURE-SPECIFIC ENDONUCLEASE SUBUNIT SLX4"/>
    <property type="match status" value="1"/>
</dbReference>
<evidence type="ECO:0000256" key="12">
    <source>
        <dbReference type="ARBA" id="ARBA00023204"/>
    </source>
</evidence>
<keyword evidence="8" id="KW-0863">Zinc-finger</keyword>
<keyword evidence="19" id="KW-1185">Reference proteome</keyword>
<dbReference type="Pfam" id="PF09494">
    <property type="entry name" value="Slx4"/>
    <property type="match status" value="1"/>
</dbReference>
<evidence type="ECO:0000256" key="6">
    <source>
        <dbReference type="ARBA" id="ARBA00022737"/>
    </source>
</evidence>
<comment type="subcellular location">
    <subcellularLocation>
        <location evidence="1">Nucleus</location>
    </subcellularLocation>
</comment>
<dbReference type="GO" id="GO:0008270">
    <property type="term" value="F:zinc ion binding"/>
    <property type="evidence" value="ECO:0007669"/>
    <property type="project" value="UniProtKB-KW"/>
</dbReference>
<evidence type="ECO:0000256" key="4">
    <source>
        <dbReference type="ARBA" id="ARBA00022553"/>
    </source>
</evidence>
<evidence type="ECO:0000256" key="14">
    <source>
        <dbReference type="ARBA" id="ARBA00029496"/>
    </source>
</evidence>
<keyword evidence="20" id="KW-0540">Nuclease</keyword>
<evidence type="ECO:0000256" key="8">
    <source>
        <dbReference type="ARBA" id="ARBA00022771"/>
    </source>
</evidence>
<keyword evidence="7" id="KW-0227">DNA damage</keyword>
<dbReference type="SMART" id="SM00225">
    <property type="entry name" value="BTB"/>
    <property type="match status" value="1"/>
</dbReference>
<dbReference type="CDD" id="cd22999">
    <property type="entry name" value="SAP_SLX4"/>
    <property type="match status" value="1"/>
</dbReference>
<dbReference type="GO" id="GO:0004519">
    <property type="term" value="F:endonuclease activity"/>
    <property type="evidence" value="ECO:0007669"/>
    <property type="project" value="UniProtKB-KW"/>
</dbReference>
<evidence type="ECO:0000259" key="18">
    <source>
        <dbReference type="PROSITE" id="PS50097"/>
    </source>
</evidence>
<dbReference type="CTD" id="84464"/>
<keyword evidence="12" id="KW-0234">DNA repair</keyword>
<keyword evidence="11" id="KW-0233">DNA recombination</keyword>
<dbReference type="KEGG" id="emc:129338181"/>
<keyword evidence="5" id="KW-0479">Metal-binding</keyword>
<dbReference type="GO" id="GO:0000712">
    <property type="term" value="P:resolution of meiotic recombination intermediates"/>
    <property type="evidence" value="ECO:0007669"/>
    <property type="project" value="TreeGrafter"/>
</dbReference>
<dbReference type="GO" id="GO:0006260">
    <property type="term" value="P:DNA replication"/>
    <property type="evidence" value="ECO:0007669"/>
    <property type="project" value="InterPro"/>
</dbReference>
<gene>
    <name evidence="20" type="primary">SLX4</name>
</gene>
<feature type="compositionally biased region" description="Low complexity" evidence="17">
    <location>
        <begin position="26"/>
        <end position="48"/>
    </location>
</feature>
<keyword evidence="20" id="KW-0378">Hydrolase</keyword>
<evidence type="ECO:0000256" key="10">
    <source>
        <dbReference type="ARBA" id="ARBA00022843"/>
    </source>
</evidence>
<feature type="region of interest" description="Disordered" evidence="17">
    <location>
        <begin position="222"/>
        <end position="246"/>
    </location>
</feature>
<evidence type="ECO:0000256" key="17">
    <source>
        <dbReference type="SAM" id="MobiDB-lite"/>
    </source>
</evidence>
<keyword evidence="10" id="KW-0832">Ubl conjugation</keyword>
<reference evidence="20" key="1">
    <citation type="submission" date="2025-08" db="UniProtKB">
        <authorList>
            <consortium name="RefSeq"/>
        </authorList>
    </citation>
    <scope>IDENTIFICATION</scope>
    <source>
        <tissue evidence="20">Blood</tissue>
    </source>
</reference>
<evidence type="ECO:0000256" key="5">
    <source>
        <dbReference type="ARBA" id="ARBA00022723"/>
    </source>
</evidence>
<evidence type="ECO:0000313" key="19">
    <source>
        <dbReference type="Proteomes" id="UP001190640"/>
    </source>
</evidence>
<evidence type="ECO:0000313" key="20">
    <source>
        <dbReference type="RefSeq" id="XP_054848200.1"/>
    </source>
</evidence>
<accession>A0AA97JYY4</accession>
<dbReference type="RefSeq" id="XP_054848200.1">
    <property type="nucleotide sequence ID" value="XM_054992225.1"/>
</dbReference>
<evidence type="ECO:0000256" key="1">
    <source>
        <dbReference type="ARBA" id="ARBA00004123"/>
    </source>
</evidence>
<keyword evidence="9" id="KW-0862">Zinc</keyword>
<dbReference type="FunFam" id="3.30.710.10:FF:000116">
    <property type="entry name" value="SLX4 structure-specific endonuclease subunit"/>
    <property type="match status" value="1"/>
</dbReference>
<dbReference type="InterPro" id="IPR000210">
    <property type="entry name" value="BTB/POZ_dom"/>
</dbReference>
<dbReference type="GO" id="GO:0033557">
    <property type="term" value="C:Slx1-Slx4 complex"/>
    <property type="evidence" value="ECO:0007669"/>
    <property type="project" value="InterPro"/>
</dbReference>
<feature type="region of interest" description="Disordered" evidence="17">
    <location>
        <begin position="1"/>
        <end position="50"/>
    </location>
</feature>
<organism evidence="19 20">
    <name type="scientific">Eublepharis macularius</name>
    <name type="common">Leopard gecko</name>
    <name type="synonym">Cyrtodactylus macularius</name>
    <dbReference type="NCBI Taxonomy" id="481883"/>
    <lineage>
        <taxon>Eukaryota</taxon>
        <taxon>Metazoa</taxon>
        <taxon>Chordata</taxon>
        <taxon>Craniata</taxon>
        <taxon>Vertebrata</taxon>
        <taxon>Euteleostomi</taxon>
        <taxon>Lepidosauria</taxon>
        <taxon>Squamata</taxon>
        <taxon>Bifurcata</taxon>
        <taxon>Gekkota</taxon>
        <taxon>Eublepharidae</taxon>
        <taxon>Eublepharinae</taxon>
        <taxon>Eublepharis</taxon>
    </lineage>
</organism>
<evidence type="ECO:0000256" key="11">
    <source>
        <dbReference type="ARBA" id="ARBA00023172"/>
    </source>
</evidence>
<proteinExistence type="inferred from homology"/>